<feature type="transmembrane region" description="Helical" evidence="7">
    <location>
        <begin position="330"/>
        <end position="350"/>
    </location>
</feature>
<dbReference type="EMBL" id="JAPDRN010000066">
    <property type="protein sequence ID" value="KAJ9630023.1"/>
    <property type="molecule type" value="Genomic_DNA"/>
</dbReference>
<evidence type="ECO:0000256" key="1">
    <source>
        <dbReference type="ARBA" id="ARBA00004141"/>
    </source>
</evidence>
<feature type="transmembrane region" description="Helical" evidence="7">
    <location>
        <begin position="123"/>
        <end position="150"/>
    </location>
</feature>
<evidence type="ECO:0000313" key="10">
    <source>
        <dbReference type="Proteomes" id="UP001172681"/>
    </source>
</evidence>
<evidence type="ECO:0000256" key="7">
    <source>
        <dbReference type="SAM" id="Phobius"/>
    </source>
</evidence>
<feature type="region of interest" description="Disordered" evidence="6">
    <location>
        <begin position="1"/>
        <end position="26"/>
    </location>
</feature>
<feature type="transmembrane region" description="Helical" evidence="7">
    <location>
        <begin position="448"/>
        <end position="470"/>
    </location>
</feature>
<comment type="caution">
    <text evidence="9">The sequence shown here is derived from an EMBL/GenBank/DDBJ whole genome shotgun (WGS) entry which is preliminary data.</text>
</comment>
<feature type="transmembrane region" description="Helical" evidence="7">
    <location>
        <begin position="278"/>
        <end position="299"/>
    </location>
</feature>
<feature type="transmembrane region" description="Helical" evidence="7">
    <location>
        <begin position="50"/>
        <end position="69"/>
    </location>
</feature>
<keyword evidence="2" id="KW-0813">Transport</keyword>
<dbReference type="Pfam" id="PF00324">
    <property type="entry name" value="AA_permease"/>
    <property type="match status" value="1"/>
</dbReference>
<feature type="transmembrane region" description="Helical" evidence="7">
    <location>
        <begin position="187"/>
        <end position="207"/>
    </location>
</feature>
<dbReference type="Gene3D" id="1.20.1740.10">
    <property type="entry name" value="Amino acid/polyamine transporter I"/>
    <property type="match status" value="1"/>
</dbReference>
<keyword evidence="5 7" id="KW-0472">Membrane</keyword>
<accession>A0AA38XZ80</accession>
<feature type="transmembrane region" description="Helical" evidence="7">
    <location>
        <begin position="227"/>
        <end position="251"/>
    </location>
</feature>
<dbReference type="InterPro" id="IPR050524">
    <property type="entry name" value="APC_YAT"/>
</dbReference>
<evidence type="ECO:0000256" key="5">
    <source>
        <dbReference type="ARBA" id="ARBA00023136"/>
    </source>
</evidence>
<feature type="domain" description="Amino acid permease/ SLC12A" evidence="8">
    <location>
        <begin position="47"/>
        <end position="502"/>
    </location>
</feature>
<feature type="transmembrane region" description="Helical" evidence="7">
    <location>
        <begin position="75"/>
        <end position="92"/>
    </location>
</feature>
<evidence type="ECO:0000256" key="6">
    <source>
        <dbReference type="SAM" id="MobiDB-lite"/>
    </source>
</evidence>
<dbReference type="GO" id="GO:0016020">
    <property type="term" value="C:membrane"/>
    <property type="evidence" value="ECO:0007669"/>
    <property type="project" value="UniProtKB-SubCell"/>
</dbReference>
<dbReference type="AlphaFoldDB" id="A0AA38XZ80"/>
<protein>
    <recommendedName>
        <fullName evidence="8">Amino acid permease/ SLC12A domain-containing protein</fullName>
    </recommendedName>
</protein>
<feature type="transmembrane region" description="Helical" evidence="7">
    <location>
        <begin position="156"/>
        <end position="175"/>
    </location>
</feature>
<keyword evidence="10" id="KW-1185">Reference proteome</keyword>
<evidence type="ECO:0000256" key="2">
    <source>
        <dbReference type="ARBA" id="ARBA00022448"/>
    </source>
</evidence>
<comment type="subcellular location">
    <subcellularLocation>
        <location evidence="1">Membrane</location>
        <topology evidence="1">Multi-pass membrane protein</topology>
    </subcellularLocation>
</comment>
<dbReference type="GO" id="GO:0015171">
    <property type="term" value="F:amino acid transmembrane transporter activity"/>
    <property type="evidence" value="ECO:0007669"/>
    <property type="project" value="TreeGrafter"/>
</dbReference>
<evidence type="ECO:0000256" key="4">
    <source>
        <dbReference type="ARBA" id="ARBA00022989"/>
    </source>
</evidence>
<dbReference type="PANTHER" id="PTHR43341:SF15">
    <property type="entry name" value="GENERAL AMINO ACID PERMEASE AGP2"/>
    <property type="match status" value="1"/>
</dbReference>
<keyword evidence="4 7" id="KW-1133">Transmembrane helix</keyword>
<keyword evidence="3 7" id="KW-0812">Transmembrane</keyword>
<evidence type="ECO:0000313" key="9">
    <source>
        <dbReference type="EMBL" id="KAJ9630023.1"/>
    </source>
</evidence>
<sequence length="551" mass="60894">MSLTEREKSQGPREIHPIDSNDGRIGHSEAINSLNYKQTKRHLLPRHIQLIAISGAIGTGLFIGTGSTLHQAGPAALFLGYAIYGGLIYIAFNSMGEMVSYLPIDGSYVEFASRFVDNSFGFALGWLVFYNYAVTVAAEATAVAGMINYWNTDINNAVWCTLFLVSIVVFNVWGVRWFGEGEFYFSLFKVFLIVGLLIFTFITMVGGNPQHDAFGFRSWNHPGAFHAYIASGPWGNFLAFFSTFVGAAYAYGGPDYIAMTAGEAKYPRRIYPNVFRRVIYRLLVFYIGGVLAVGILVPYDDPDLGTSKKGAGSSPFVLAMVRMSIPALPSIVNAAILTSAWSCGLANSFTASRVLYSLALRGTAPAIFRRTFRGVPIVALGVVVAFGCLSYMSVSNSAATAFGYIVNITGATWILNMGLQQIIYIGFRRGIAYRGIDRSTLPFAVKRQLPLAWFALCCYLFLFFTNGWVVFTRGNWAVDDFLFAYLSAPIFVALYLGHKIWTVSHGSTWKLHRPRDIDLDTGRDEVEQDEGTYPPLPTTKVAKFLHWLWGA</sequence>
<evidence type="ECO:0000256" key="3">
    <source>
        <dbReference type="ARBA" id="ARBA00022692"/>
    </source>
</evidence>
<dbReference type="FunFam" id="1.20.1740.10:FF:000001">
    <property type="entry name" value="Amino acid permease"/>
    <property type="match status" value="1"/>
</dbReference>
<gene>
    <name evidence="9" type="ORF">H2204_008827</name>
</gene>
<dbReference type="InterPro" id="IPR004841">
    <property type="entry name" value="AA-permease/SLC12A_dom"/>
</dbReference>
<organism evidence="9 10">
    <name type="scientific">Knufia peltigerae</name>
    <dbReference type="NCBI Taxonomy" id="1002370"/>
    <lineage>
        <taxon>Eukaryota</taxon>
        <taxon>Fungi</taxon>
        <taxon>Dikarya</taxon>
        <taxon>Ascomycota</taxon>
        <taxon>Pezizomycotina</taxon>
        <taxon>Eurotiomycetes</taxon>
        <taxon>Chaetothyriomycetidae</taxon>
        <taxon>Chaetothyriales</taxon>
        <taxon>Trichomeriaceae</taxon>
        <taxon>Knufia</taxon>
    </lineage>
</organism>
<dbReference type="PANTHER" id="PTHR43341">
    <property type="entry name" value="AMINO ACID PERMEASE"/>
    <property type="match status" value="1"/>
</dbReference>
<name>A0AA38XZ80_9EURO</name>
<evidence type="ECO:0000259" key="8">
    <source>
        <dbReference type="Pfam" id="PF00324"/>
    </source>
</evidence>
<dbReference type="Proteomes" id="UP001172681">
    <property type="component" value="Unassembled WGS sequence"/>
</dbReference>
<feature type="transmembrane region" description="Helical" evidence="7">
    <location>
        <begin position="404"/>
        <end position="427"/>
    </location>
</feature>
<reference evidence="9" key="1">
    <citation type="submission" date="2022-10" db="EMBL/GenBank/DDBJ databases">
        <title>Culturing micro-colonial fungi from biological soil crusts in the Mojave desert and describing Neophaeococcomyces mojavensis, and introducing the new genera and species Taxawa tesnikishii.</title>
        <authorList>
            <person name="Kurbessoian T."/>
            <person name="Stajich J.E."/>
        </authorList>
    </citation>
    <scope>NUCLEOTIDE SEQUENCE</scope>
    <source>
        <strain evidence="9">TK_35</strain>
    </source>
</reference>
<feature type="transmembrane region" description="Helical" evidence="7">
    <location>
        <begin position="371"/>
        <end position="392"/>
    </location>
</feature>
<dbReference type="PIRSF" id="PIRSF006060">
    <property type="entry name" value="AA_transporter"/>
    <property type="match status" value="1"/>
</dbReference>
<proteinExistence type="predicted"/>
<feature type="transmembrane region" description="Helical" evidence="7">
    <location>
        <begin position="482"/>
        <end position="501"/>
    </location>
</feature>